<evidence type="ECO:0000313" key="7">
    <source>
        <dbReference type="EMBL" id="ESK86146.1"/>
    </source>
</evidence>
<keyword evidence="4" id="KW-0288">FMN</keyword>
<protein>
    <submittedName>
        <fullName evidence="7">Nitroreductase</fullName>
    </submittedName>
</protein>
<comment type="caution">
    <text evidence="7">The sequence shown here is derived from an EMBL/GenBank/DDBJ whole genome shotgun (WGS) entry which is preliminary data.</text>
</comment>
<dbReference type="PANTHER" id="PTHR43673:SF2">
    <property type="entry name" value="NITROREDUCTASE"/>
    <property type="match status" value="1"/>
</dbReference>
<dbReference type="STRING" id="1381753.V2X061"/>
<evidence type="ECO:0000313" key="8">
    <source>
        <dbReference type="Proteomes" id="UP000017559"/>
    </source>
</evidence>
<keyword evidence="3" id="KW-0285">Flavoprotein</keyword>
<evidence type="ECO:0000259" key="6">
    <source>
        <dbReference type="Pfam" id="PF00881"/>
    </source>
</evidence>
<evidence type="ECO:0000256" key="3">
    <source>
        <dbReference type="ARBA" id="ARBA00022630"/>
    </source>
</evidence>
<dbReference type="PANTHER" id="PTHR43673">
    <property type="entry name" value="NAD(P)H NITROREDUCTASE YDGI-RELATED"/>
    <property type="match status" value="1"/>
</dbReference>
<dbReference type="HOGENOM" id="CLU_070764_9_0_1"/>
<dbReference type="InterPro" id="IPR029479">
    <property type="entry name" value="Nitroreductase"/>
</dbReference>
<proteinExistence type="inferred from homology"/>
<dbReference type="AlphaFoldDB" id="V2X061"/>
<evidence type="ECO:0000256" key="2">
    <source>
        <dbReference type="ARBA" id="ARBA00007118"/>
    </source>
</evidence>
<evidence type="ECO:0000256" key="4">
    <source>
        <dbReference type="ARBA" id="ARBA00022643"/>
    </source>
</evidence>
<dbReference type="SUPFAM" id="SSF55469">
    <property type="entry name" value="FMN-dependent nitroreductase-like"/>
    <property type="match status" value="1"/>
</dbReference>
<gene>
    <name evidence="7" type="ORF">Moror_9305</name>
</gene>
<dbReference type="Gene3D" id="3.40.109.10">
    <property type="entry name" value="NADH Oxidase"/>
    <property type="match status" value="1"/>
</dbReference>
<reference evidence="7 8" key="1">
    <citation type="journal article" date="2014" name="BMC Genomics">
        <title>Genome and secretome analysis of the hemibiotrophic fungal pathogen, Moniliophthora roreri, which causes frosty pod rot disease of cacao: mechanisms of the biotrophic and necrotrophic phases.</title>
        <authorList>
            <person name="Meinhardt L.W."/>
            <person name="Costa G.G.L."/>
            <person name="Thomazella D.P.T."/>
            <person name="Teixeira P.J.P.L."/>
            <person name="Carazzolle M.F."/>
            <person name="Schuster S.C."/>
            <person name="Carlson J.E."/>
            <person name="Guiltinan M.J."/>
            <person name="Mieczkowski P."/>
            <person name="Farmer A."/>
            <person name="Ramaraj T."/>
            <person name="Crozier J."/>
            <person name="Davis R.E."/>
            <person name="Shao J."/>
            <person name="Melnick R.L."/>
            <person name="Pereira G.A.G."/>
            <person name="Bailey B.A."/>
        </authorList>
    </citation>
    <scope>NUCLEOTIDE SEQUENCE [LARGE SCALE GENOMIC DNA]</scope>
    <source>
        <strain evidence="7 8">MCA 2997</strain>
    </source>
</reference>
<dbReference type="GO" id="GO:0016491">
    <property type="term" value="F:oxidoreductase activity"/>
    <property type="evidence" value="ECO:0007669"/>
    <property type="project" value="UniProtKB-KW"/>
</dbReference>
<dbReference type="Proteomes" id="UP000017559">
    <property type="component" value="Unassembled WGS sequence"/>
</dbReference>
<comment type="cofactor">
    <cofactor evidence="1">
        <name>FMN</name>
        <dbReference type="ChEBI" id="CHEBI:58210"/>
    </cofactor>
</comment>
<name>V2X061_MONRO</name>
<dbReference type="InterPro" id="IPR000415">
    <property type="entry name" value="Nitroreductase-like"/>
</dbReference>
<comment type="similarity">
    <text evidence="2">Belongs to the nitroreductase family.</text>
</comment>
<sequence>MAILESANLHDTAAITVVKKTHTNGNTSETERQIQTATNINFIDALMKSRYSCRYYLPNPVPKHIVEEIIDAARFAPSGNNMQPWHKVYCLAGPTKDAVCKAILSAHTQDPTKHQSQYRYNPAPDVLPDIYAERRSDSGKVYYGSLGIPKEDKEGRAMASDRNYEFYGAPVAFVFTIHKDLTQGSWLDVGYFIQSIHIASAARGLGSISQESISQYHTIFRQYLPVSDDEIVVLGMAMGYPDLDKVNKYVARQPKREVWEIVDFHGF</sequence>
<dbReference type="OrthoDB" id="41362at2759"/>
<dbReference type="Pfam" id="PF00881">
    <property type="entry name" value="Nitroreductase"/>
    <property type="match status" value="1"/>
</dbReference>
<dbReference type="EMBL" id="AWSO01000972">
    <property type="protein sequence ID" value="ESK86146.1"/>
    <property type="molecule type" value="Genomic_DNA"/>
</dbReference>
<keyword evidence="5" id="KW-0560">Oxidoreductase</keyword>
<accession>V2X061</accession>
<keyword evidence="8" id="KW-1185">Reference proteome</keyword>
<evidence type="ECO:0000256" key="1">
    <source>
        <dbReference type="ARBA" id="ARBA00001917"/>
    </source>
</evidence>
<feature type="domain" description="Nitroreductase" evidence="6">
    <location>
        <begin position="48"/>
        <end position="240"/>
    </location>
</feature>
<evidence type="ECO:0000256" key="5">
    <source>
        <dbReference type="ARBA" id="ARBA00023002"/>
    </source>
</evidence>
<dbReference type="CDD" id="cd02136">
    <property type="entry name" value="PnbA_NfnB-like"/>
    <property type="match status" value="1"/>
</dbReference>
<organism evidence="7 8">
    <name type="scientific">Moniliophthora roreri (strain MCA 2997)</name>
    <name type="common">Cocoa frosty pod rot fungus</name>
    <name type="synonym">Crinipellis roreri</name>
    <dbReference type="NCBI Taxonomy" id="1381753"/>
    <lineage>
        <taxon>Eukaryota</taxon>
        <taxon>Fungi</taxon>
        <taxon>Dikarya</taxon>
        <taxon>Basidiomycota</taxon>
        <taxon>Agaricomycotina</taxon>
        <taxon>Agaricomycetes</taxon>
        <taxon>Agaricomycetidae</taxon>
        <taxon>Agaricales</taxon>
        <taxon>Marasmiineae</taxon>
        <taxon>Marasmiaceae</taxon>
        <taxon>Moniliophthora</taxon>
    </lineage>
</organism>
<dbReference type="KEGG" id="mrr:Moror_9305"/>